<comment type="caution">
    <text evidence="1">The sequence shown here is derived from an EMBL/GenBank/DDBJ whole genome shotgun (WGS) entry which is preliminary data.</text>
</comment>
<dbReference type="CTD" id="24594357"/>
<reference evidence="1" key="2">
    <citation type="journal article" date="2019" name="Gigascience">
        <title>High-quality Schistosoma haematobium genome achieved by single-molecule and long-range sequencing.</title>
        <authorList>
            <person name="Stroehlein A.J."/>
            <person name="Korhonen P.K."/>
            <person name="Chong T.M."/>
            <person name="Lim Y.L."/>
            <person name="Chan K.G."/>
            <person name="Webster B."/>
            <person name="Rollinson D."/>
            <person name="Brindley P.J."/>
            <person name="Gasser R.B."/>
            <person name="Young N.D."/>
        </authorList>
    </citation>
    <scope>NUCLEOTIDE SEQUENCE</scope>
</reference>
<protein>
    <submittedName>
        <fullName evidence="1">Uncharacterized protein</fullName>
    </submittedName>
</protein>
<dbReference type="Proteomes" id="UP000471633">
    <property type="component" value="Unassembled WGS sequence"/>
</dbReference>
<dbReference type="AlphaFoldDB" id="A0A922IJJ1"/>
<dbReference type="EMBL" id="AMPZ03000006">
    <property type="protein sequence ID" value="KAH9581013.1"/>
    <property type="molecule type" value="Genomic_DNA"/>
</dbReference>
<name>A0A922IJJ1_SCHHA</name>
<reference evidence="1" key="1">
    <citation type="journal article" date="2012" name="Nat. Genet.">
        <title>Whole-genome sequence of Schistosoma haematobium.</title>
        <authorList>
            <person name="Young N.D."/>
            <person name="Jex A.R."/>
            <person name="Li B."/>
            <person name="Liu S."/>
            <person name="Yang L."/>
            <person name="Xiong Z."/>
            <person name="Li Y."/>
            <person name="Cantacessi C."/>
            <person name="Hall R.S."/>
            <person name="Xu X."/>
            <person name="Chen F."/>
            <person name="Wu X."/>
            <person name="Zerlotini A."/>
            <person name="Oliveira G."/>
            <person name="Hofmann A."/>
            <person name="Zhang G."/>
            <person name="Fang X."/>
            <person name="Kang Y."/>
            <person name="Campbell B.E."/>
            <person name="Loukas A."/>
            <person name="Ranganathan S."/>
            <person name="Rollinson D."/>
            <person name="Rinaldi G."/>
            <person name="Brindley P.J."/>
            <person name="Yang H."/>
            <person name="Wang J."/>
            <person name="Wang J."/>
            <person name="Gasser R.B."/>
        </authorList>
    </citation>
    <scope>NUCLEOTIDE SEQUENCE</scope>
</reference>
<evidence type="ECO:0000313" key="1">
    <source>
        <dbReference type="EMBL" id="KAH9581013.1"/>
    </source>
</evidence>
<dbReference type="RefSeq" id="XP_051065225.1">
    <property type="nucleotide sequence ID" value="XM_051216636.1"/>
</dbReference>
<dbReference type="GeneID" id="24594357"/>
<organism evidence="1 2">
    <name type="scientific">Schistosoma haematobium</name>
    <name type="common">Blood fluke</name>
    <dbReference type="NCBI Taxonomy" id="6185"/>
    <lineage>
        <taxon>Eukaryota</taxon>
        <taxon>Metazoa</taxon>
        <taxon>Spiralia</taxon>
        <taxon>Lophotrochozoa</taxon>
        <taxon>Platyhelminthes</taxon>
        <taxon>Trematoda</taxon>
        <taxon>Digenea</taxon>
        <taxon>Strigeidida</taxon>
        <taxon>Schistosomatoidea</taxon>
        <taxon>Schistosomatidae</taxon>
        <taxon>Schistosoma</taxon>
    </lineage>
</organism>
<reference evidence="1" key="3">
    <citation type="submission" date="2021-06" db="EMBL/GenBank/DDBJ databases">
        <title>Chromosome-level genome assembly for S. haematobium.</title>
        <authorList>
            <person name="Stroehlein A.J."/>
        </authorList>
    </citation>
    <scope>NUCLEOTIDE SEQUENCE</scope>
</reference>
<evidence type="ECO:0000313" key="2">
    <source>
        <dbReference type="Proteomes" id="UP000471633"/>
    </source>
</evidence>
<accession>A0A922IJJ1</accession>
<dbReference type="KEGG" id="shx:MS3_00008276"/>
<reference evidence="1" key="4">
    <citation type="journal article" date="2022" name="PLoS Pathog.">
        <title>Chromosome-level genome of Schistosoma haematobium underpins genome-wide explorations of molecular variation.</title>
        <authorList>
            <person name="Stroehlein A.J."/>
            <person name="Korhonen P.K."/>
            <person name="Lee V.V."/>
            <person name="Ralph S.A."/>
            <person name="Mentink-Kane M."/>
            <person name="You H."/>
            <person name="McManus D.P."/>
            <person name="Tchuente L.T."/>
            <person name="Stothard J.R."/>
            <person name="Kaur P."/>
            <person name="Dudchenko O."/>
            <person name="Aiden E.L."/>
            <person name="Yang B."/>
            <person name="Yang H."/>
            <person name="Emery A.M."/>
            <person name="Webster B.L."/>
            <person name="Brindley P.J."/>
            <person name="Rollinson D."/>
            <person name="Chang B.C.H."/>
            <person name="Gasser R.B."/>
            <person name="Young N.D."/>
        </authorList>
    </citation>
    <scope>NUCLEOTIDE SEQUENCE</scope>
</reference>
<keyword evidence="2" id="KW-1185">Reference proteome</keyword>
<gene>
    <name evidence="1" type="ORF">MS3_00008276</name>
</gene>
<sequence length="316" mass="36958">MDTLYHQLNHLKCLTINDYLKQNQVSNQLNIIITTPELMILLRRLSYKFGIIKTANYLIDNIKNNPSKLNFADLISQGHCLLKQLQDQFSIANITKRKENNTIQFELYKIYEKLNLFEQKLESFYEVACQQIEMINNQLNVTDRLIGYRNNLNCISSTKYKQVDQPDFSQEKRPCIAPRFNIPNYNQITCDASDQSNRSYETKQNEVQWPSTVQEQAGICIKYPGESETRSTFTKPNHCVSEVLTNHGQLRVCKPGYQINPHSEIKLDGYGPIKQYELNKMEQSEYAQTYTWPDGKKIHTSPWNRLREANHLYGVK</sequence>
<proteinExistence type="predicted"/>